<sequence>MSEPGQIIKKLREQNNWSLREVEKRIGIDYSVISRIESGKRPLKDQEIKAFADLFGVTTAYILGEEDKEIDVAGEKITLDKDEYEVFKELLKHPSLFHDLKKDPEKNVRHLIKSYELYKKYVEEALKDDNDYLE</sequence>
<organism evidence="1 2">
    <name type="scientific">Heyndrickxia coagulans DSM 1 = ATCC 7050</name>
    <dbReference type="NCBI Taxonomy" id="1121088"/>
    <lineage>
        <taxon>Bacteria</taxon>
        <taxon>Bacillati</taxon>
        <taxon>Bacillota</taxon>
        <taxon>Bacilli</taxon>
        <taxon>Bacillales</taxon>
        <taxon>Bacillaceae</taxon>
        <taxon>Heyndrickxia</taxon>
    </lineage>
</organism>
<dbReference type="Pfam" id="PF01381">
    <property type="entry name" value="HTH_3"/>
    <property type="match status" value="1"/>
</dbReference>
<dbReference type="GO" id="GO:0003677">
    <property type="term" value="F:DNA binding"/>
    <property type="evidence" value="ECO:0007669"/>
    <property type="project" value="InterPro"/>
</dbReference>
<dbReference type="GeneID" id="29813803"/>
<dbReference type="PROSITE" id="PS50943">
    <property type="entry name" value="HTH_CROC1"/>
    <property type="match status" value="1"/>
</dbReference>
<protein>
    <submittedName>
        <fullName evidence="1">Helix-turn-helix</fullName>
    </submittedName>
</protein>
<dbReference type="SMART" id="SM00530">
    <property type="entry name" value="HTH_XRE"/>
    <property type="match status" value="1"/>
</dbReference>
<evidence type="ECO:0000313" key="1">
    <source>
        <dbReference type="EMBL" id="SHF73864.1"/>
    </source>
</evidence>
<dbReference type="InterPro" id="IPR001387">
    <property type="entry name" value="Cro/C1-type_HTH"/>
</dbReference>
<accession>A0A0B5WPP3</accession>
<dbReference type="KEGG" id="bcoa:BF29_2567"/>
<dbReference type="Gene3D" id="1.10.260.40">
    <property type="entry name" value="lambda repressor-like DNA-binding domains"/>
    <property type="match status" value="1"/>
</dbReference>
<reference evidence="1 2" key="1">
    <citation type="submission" date="2016-11" db="EMBL/GenBank/DDBJ databases">
        <authorList>
            <person name="Varghese N."/>
            <person name="Submissions S."/>
        </authorList>
    </citation>
    <scope>NUCLEOTIDE SEQUENCE [LARGE SCALE GENOMIC DNA]</scope>
    <source>
        <strain evidence="1 2">DSM 1</strain>
    </source>
</reference>
<dbReference type="EMBL" id="FQUB01000068">
    <property type="protein sequence ID" value="SHF73864.1"/>
    <property type="molecule type" value="Genomic_DNA"/>
</dbReference>
<comment type="caution">
    <text evidence="1">The sequence shown here is derived from an EMBL/GenBank/DDBJ whole genome shotgun (WGS) entry which is preliminary data.</text>
</comment>
<proteinExistence type="predicted"/>
<dbReference type="InterPro" id="IPR010982">
    <property type="entry name" value="Lambda_DNA-bd_dom_sf"/>
</dbReference>
<dbReference type="SUPFAM" id="SSF47413">
    <property type="entry name" value="lambda repressor-like DNA-binding domains"/>
    <property type="match status" value="1"/>
</dbReference>
<dbReference type="KEGG" id="bcoa:BF29_2491"/>
<dbReference type="RefSeq" id="WP_029142705.1">
    <property type="nucleotide sequence ID" value="NZ_ALAS01000301.1"/>
</dbReference>
<dbReference type="Proteomes" id="UP000184029">
    <property type="component" value="Unassembled WGS sequence"/>
</dbReference>
<dbReference type="AlphaFoldDB" id="A0A0B5WPP3"/>
<dbReference type="CDD" id="cd00093">
    <property type="entry name" value="HTH_XRE"/>
    <property type="match status" value="1"/>
</dbReference>
<dbReference type="HOGENOM" id="CLU_066192_4_2_9"/>
<evidence type="ECO:0000313" key="2">
    <source>
        <dbReference type="Proteomes" id="UP000184029"/>
    </source>
</evidence>
<name>A0A0B5WPP3_HEYCO</name>
<gene>
    <name evidence="1" type="ORF">SAMN02745208_02586</name>
</gene>